<dbReference type="SUPFAM" id="SSF53623">
    <property type="entry name" value="MurD-like peptide ligases, catalytic domain"/>
    <property type="match status" value="1"/>
</dbReference>
<evidence type="ECO:0000256" key="2">
    <source>
        <dbReference type="ARBA" id="ARBA00022741"/>
    </source>
</evidence>
<dbReference type="InterPro" id="IPR051046">
    <property type="entry name" value="MurCDEF_CellWall_CoF430Synth"/>
</dbReference>
<keyword evidence="2" id="KW-0547">Nucleotide-binding</keyword>
<dbReference type="Gene3D" id="3.40.1190.10">
    <property type="entry name" value="Mur-like, catalytic domain"/>
    <property type="match status" value="1"/>
</dbReference>
<evidence type="ECO:0000259" key="4">
    <source>
        <dbReference type="Pfam" id="PF02875"/>
    </source>
</evidence>
<dbReference type="InterPro" id="IPR036565">
    <property type="entry name" value="Mur-like_cat_sf"/>
</dbReference>
<feature type="domain" description="Mur ligase central" evidence="5">
    <location>
        <begin position="2"/>
        <end position="148"/>
    </location>
</feature>
<proteinExistence type="predicted"/>
<dbReference type="InterPro" id="IPR004101">
    <property type="entry name" value="Mur_ligase_C"/>
</dbReference>
<dbReference type="PANTHER" id="PTHR43024">
    <property type="entry name" value="UDP-N-ACETYLMURAMOYL-TRIPEPTIDE--D-ALANYL-D-ALANINE LIGASE"/>
    <property type="match status" value="1"/>
</dbReference>
<dbReference type="Gene3D" id="3.90.190.20">
    <property type="entry name" value="Mur ligase, C-terminal domain"/>
    <property type="match status" value="1"/>
</dbReference>
<keyword evidence="3" id="KW-0067">ATP-binding</keyword>
<dbReference type="PANTHER" id="PTHR43024:SF1">
    <property type="entry name" value="UDP-N-ACETYLMURAMOYL-TRIPEPTIDE--D-ALANYL-D-ALANINE LIGASE"/>
    <property type="match status" value="1"/>
</dbReference>
<reference evidence="6" key="1">
    <citation type="submission" date="2019-08" db="EMBL/GenBank/DDBJ databases">
        <authorList>
            <person name="Kucharzyk K."/>
            <person name="Murdoch R.W."/>
            <person name="Higgins S."/>
            <person name="Loffler F."/>
        </authorList>
    </citation>
    <scope>NUCLEOTIDE SEQUENCE</scope>
</reference>
<dbReference type="AlphaFoldDB" id="A0A645CW48"/>
<keyword evidence="1 6" id="KW-0436">Ligase</keyword>
<evidence type="ECO:0000313" key="6">
    <source>
        <dbReference type="EMBL" id="MPM81380.1"/>
    </source>
</evidence>
<evidence type="ECO:0000256" key="3">
    <source>
        <dbReference type="ARBA" id="ARBA00022840"/>
    </source>
</evidence>
<evidence type="ECO:0000256" key="1">
    <source>
        <dbReference type="ARBA" id="ARBA00022598"/>
    </source>
</evidence>
<sequence length="301" mass="33302">MTDNNEVFIAEMGARHVGDIAELVDLVHPQMGILTSIGPQHLETFYNIENIVKTKYELIAGLPKDTGTAFFNGDNEYCRALYEPTEIHRKILYAMDYEGEADVRAKDIVFSAQGSTFTIEYAQGEFTCTTKLLGRHNILNICGCIAIALELGLSVEQIQQGVQQAPPVEHRLQIVPTNNGITVIDDAFNANPAGTRAALEVLQCFEGQKFVVTPGLVELGEREAQENYEFGEAMAEVATYVFLIGPKHTKPIYEGLVRSGFEKDNIYVAKTLGEATNVMGHLTKPGDVILFENDLPDHYNE</sequence>
<dbReference type="EC" id="6.3.2.10" evidence="6"/>
<gene>
    <name evidence="6" type="primary">murF_35</name>
    <name evidence="6" type="ORF">SDC9_128433</name>
</gene>
<name>A0A645CW48_9ZZZZ</name>
<protein>
    <submittedName>
        <fullName evidence="6">UDP-N-acetylmuramoyl-tripeptide--D-alanyl-D-alanine ligase</fullName>
        <ecNumber evidence="6">6.3.2.10</ecNumber>
    </submittedName>
</protein>
<feature type="domain" description="Mur ligase C-terminal" evidence="4">
    <location>
        <begin position="170"/>
        <end position="291"/>
    </location>
</feature>
<organism evidence="6">
    <name type="scientific">bioreactor metagenome</name>
    <dbReference type="NCBI Taxonomy" id="1076179"/>
    <lineage>
        <taxon>unclassified sequences</taxon>
        <taxon>metagenomes</taxon>
        <taxon>ecological metagenomes</taxon>
    </lineage>
</organism>
<dbReference type="GO" id="GO:0047480">
    <property type="term" value="F:UDP-N-acetylmuramoyl-tripeptide-D-alanyl-D-alanine ligase activity"/>
    <property type="evidence" value="ECO:0007669"/>
    <property type="project" value="UniProtKB-EC"/>
</dbReference>
<dbReference type="InterPro" id="IPR013221">
    <property type="entry name" value="Mur_ligase_cen"/>
</dbReference>
<dbReference type="EMBL" id="VSSQ01030741">
    <property type="protein sequence ID" value="MPM81380.1"/>
    <property type="molecule type" value="Genomic_DNA"/>
</dbReference>
<dbReference type="SUPFAM" id="SSF53244">
    <property type="entry name" value="MurD-like peptide ligases, peptide-binding domain"/>
    <property type="match status" value="1"/>
</dbReference>
<accession>A0A645CW48</accession>
<dbReference type="Pfam" id="PF08245">
    <property type="entry name" value="Mur_ligase_M"/>
    <property type="match status" value="1"/>
</dbReference>
<comment type="caution">
    <text evidence="6">The sequence shown here is derived from an EMBL/GenBank/DDBJ whole genome shotgun (WGS) entry which is preliminary data.</text>
</comment>
<dbReference type="GO" id="GO:0005524">
    <property type="term" value="F:ATP binding"/>
    <property type="evidence" value="ECO:0007669"/>
    <property type="project" value="UniProtKB-KW"/>
</dbReference>
<evidence type="ECO:0000259" key="5">
    <source>
        <dbReference type="Pfam" id="PF08245"/>
    </source>
</evidence>
<dbReference type="InterPro" id="IPR036615">
    <property type="entry name" value="Mur_ligase_C_dom_sf"/>
</dbReference>
<dbReference type="Pfam" id="PF02875">
    <property type="entry name" value="Mur_ligase_C"/>
    <property type="match status" value="1"/>
</dbReference>